<dbReference type="AlphaFoldDB" id="A0A3P7KW92"/>
<dbReference type="Proteomes" id="UP000281553">
    <property type="component" value="Unassembled WGS sequence"/>
</dbReference>
<organism evidence="1 2">
    <name type="scientific">Dibothriocephalus latus</name>
    <name type="common">Fish tapeworm</name>
    <name type="synonym">Diphyllobothrium latum</name>
    <dbReference type="NCBI Taxonomy" id="60516"/>
    <lineage>
        <taxon>Eukaryota</taxon>
        <taxon>Metazoa</taxon>
        <taxon>Spiralia</taxon>
        <taxon>Lophotrochozoa</taxon>
        <taxon>Platyhelminthes</taxon>
        <taxon>Cestoda</taxon>
        <taxon>Eucestoda</taxon>
        <taxon>Diphyllobothriidea</taxon>
        <taxon>Diphyllobothriidae</taxon>
        <taxon>Dibothriocephalus</taxon>
    </lineage>
</organism>
<evidence type="ECO:0000313" key="2">
    <source>
        <dbReference type="Proteomes" id="UP000281553"/>
    </source>
</evidence>
<gene>
    <name evidence="1" type="ORF">DILT_LOCUS4685</name>
</gene>
<accession>A0A3P7KW92</accession>
<keyword evidence="2" id="KW-1185">Reference proteome</keyword>
<name>A0A3P7KW92_DIBLA</name>
<sequence>MEDIAKMGRPNNKPAQDKITASSQLFVDNTFVANKRNRLLASEKQLAAWPLAEDVRTKASNNASLIIVCHSRITLRHRSEYRPNTSSTAYSNFCRFVIPQPASLASNSQAPSQSSASSSRNCSLEPSLPIRQLCPTDSPARLSFSQTFDLNVNVFEANINMHNASPVVEEEACTDVDIALFSSLGSEGGVSMNSICLKSMVSVSSPEEMRLHGPLPVRSTKDPRASSKVRKLRFPRKKRAHWCLQQANLKKSTIGVTAPYQGDAISIPIWGDDIYRRRSTLSGIYRILRQFYCLRPPKPG</sequence>
<dbReference type="OrthoDB" id="6310224at2759"/>
<reference evidence="1 2" key="1">
    <citation type="submission" date="2018-11" db="EMBL/GenBank/DDBJ databases">
        <authorList>
            <consortium name="Pathogen Informatics"/>
        </authorList>
    </citation>
    <scope>NUCLEOTIDE SEQUENCE [LARGE SCALE GENOMIC DNA]</scope>
</reference>
<protein>
    <submittedName>
        <fullName evidence="1">Uncharacterized protein</fullName>
    </submittedName>
</protein>
<evidence type="ECO:0000313" key="1">
    <source>
        <dbReference type="EMBL" id="VDN08854.1"/>
    </source>
</evidence>
<proteinExistence type="predicted"/>
<dbReference type="EMBL" id="UYRU01045914">
    <property type="protein sequence ID" value="VDN08854.1"/>
    <property type="molecule type" value="Genomic_DNA"/>
</dbReference>